<comment type="pathway">
    <text evidence="1 4">Glycan metabolism; pectin biosynthesis.</text>
</comment>
<keyword evidence="6" id="KW-1185">Reference proteome</keyword>
<dbReference type="PANTHER" id="PTHR32116">
    <property type="entry name" value="GALACTURONOSYLTRANSFERASE 4-RELATED"/>
    <property type="match status" value="1"/>
</dbReference>
<evidence type="ECO:0000313" key="5">
    <source>
        <dbReference type="EMBL" id="KAG0497660.1"/>
    </source>
</evidence>
<dbReference type="AlphaFoldDB" id="A0A835RSF4"/>
<evidence type="ECO:0000256" key="4">
    <source>
        <dbReference type="RuleBase" id="RU362027"/>
    </source>
</evidence>
<sequence length="570" mass="64581">MAGGKSTRPVGGLGGLFSSKVFVSLTFTLLFLATLTVILSPTSPVSSSQRFGDGASSSAEASAVTIRRTFLALNSDPLQTRLDLIYRQASDHLALVHAYAAYARRLKLENSRQLRLFEDLASSFSNLASRIDADASVDEDAIRPLEKEAKDRIKLARQLVSEHKESFDTQLKIQKLRDTIFAVGEQLNRARKLGALSSSIAAGSTPKSLHCIAMRLMEERISHPETYRRLKPPDLSDPELYHYVIFTNNIIAVSVVVNSAIKNAKEPQRHVFHVVTDQMYAAAMQVWFTRRPPANGAKVEVRSVSEFGFLNATYSPVVRQIEGGRRDLVLLEYLRFYLPEMFPKLRRIIYLEDDVVVQKDLAKLWAEDLEGKVNGAVEMCFGSFRRYSRYINFSHPVAREKFSPRACAWNYGVNLFDLDAWRREKCTLQFHRYQNLNEDGTLWSAGNVLPAGLLTFYSTTKPIDKSWHVMGLGYNPNVGLDEIRNAAVIHFNGDMKPWLDVAINRYKHLWTKYVDTEMGFSHSATLASEIKTNTLSRARSQRILGIYRGYRGDHQGVQLLLFQRGSVWYH</sequence>
<accession>A0A835RSF4</accession>
<comment type="caution">
    <text evidence="5">The sequence shown here is derived from an EMBL/GenBank/DDBJ whole genome shotgun (WGS) entry which is preliminary data.</text>
</comment>
<keyword evidence="4" id="KW-1133">Transmembrane helix</keyword>
<proteinExistence type="inferred from homology"/>
<dbReference type="GO" id="GO:0045489">
    <property type="term" value="P:pectin biosynthetic process"/>
    <property type="evidence" value="ECO:0007669"/>
    <property type="project" value="UniProtKB-UniPathway"/>
</dbReference>
<dbReference type="Gene3D" id="3.90.550.10">
    <property type="entry name" value="Spore Coat Polysaccharide Biosynthesis Protein SpsA, Chain A"/>
    <property type="match status" value="1"/>
</dbReference>
<keyword evidence="4" id="KW-0333">Golgi apparatus</keyword>
<feature type="transmembrane region" description="Helical" evidence="4">
    <location>
        <begin position="21"/>
        <end position="40"/>
    </location>
</feature>
<dbReference type="UniPathway" id="UPA00845"/>
<keyword evidence="4" id="KW-0812">Transmembrane</keyword>
<keyword evidence="4" id="KW-0961">Cell wall biogenesis/degradation</keyword>
<evidence type="ECO:0000256" key="1">
    <source>
        <dbReference type="ARBA" id="ARBA00004877"/>
    </source>
</evidence>
<evidence type="ECO:0000256" key="2">
    <source>
        <dbReference type="ARBA" id="ARBA00006351"/>
    </source>
</evidence>
<dbReference type="EC" id="2.4.1.-" evidence="4"/>
<dbReference type="OrthoDB" id="1897957at2759"/>
<evidence type="ECO:0000256" key="3">
    <source>
        <dbReference type="ARBA" id="ARBA00022676"/>
    </source>
</evidence>
<dbReference type="EMBL" id="JADCNL010000001">
    <property type="protein sequence ID" value="KAG0497660.1"/>
    <property type="molecule type" value="Genomic_DNA"/>
</dbReference>
<evidence type="ECO:0000313" key="6">
    <source>
        <dbReference type="Proteomes" id="UP000636800"/>
    </source>
</evidence>
<dbReference type="Pfam" id="PF01501">
    <property type="entry name" value="Glyco_transf_8"/>
    <property type="match status" value="1"/>
</dbReference>
<dbReference type="InterPro" id="IPR029044">
    <property type="entry name" value="Nucleotide-diphossugar_trans"/>
</dbReference>
<keyword evidence="3 4" id="KW-0328">Glycosyltransferase</keyword>
<dbReference type="PANTHER" id="PTHR32116:SF61">
    <property type="entry name" value="GALACTURONOSYLTRANSFERASE 9-RELATED"/>
    <property type="match status" value="1"/>
</dbReference>
<reference evidence="5 6" key="1">
    <citation type="journal article" date="2020" name="Nat. Food">
        <title>A phased Vanilla planifolia genome enables genetic improvement of flavour and production.</title>
        <authorList>
            <person name="Hasing T."/>
            <person name="Tang H."/>
            <person name="Brym M."/>
            <person name="Khazi F."/>
            <person name="Huang T."/>
            <person name="Chambers A.H."/>
        </authorList>
    </citation>
    <scope>NUCLEOTIDE SEQUENCE [LARGE SCALE GENOMIC DNA]</scope>
    <source>
        <tissue evidence="5">Leaf</tissue>
    </source>
</reference>
<comment type="subcellular location">
    <subcellularLocation>
        <location evidence="4">Golgi apparatus membrane</location>
        <topology evidence="4">Single-pass type II membrane protein</topology>
    </subcellularLocation>
</comment>
<dbReference type="InterPro" id="IPR029993">
    <property type="entry name" value="GAUT"/>
</dbReference>
<keyword evidence="4" id="KW-0472">Membrane</keyword>
<dbReference type="SUPFAM" id="SSF53448">
    <property type="entry name" value="Nucleotide-diphospho-sugar transferases"/>
    <property type="match status" value="1"/>
</dbReference>
<dbReference type="CDD" id="cd06429">
    <property type="entry name" value="GT8_like_1"/>
    <property type="match status" value="1"/>
</dbReference>
<dbReference type="Proteomes" id="UP000636800">
    <property type="component" value="Chromosome 1"/>
</dbReference>
<keyword evidence="3 4" id="KW-0808">Transferase</keyword>
<organism evidence="5 6">
    <name type="scientific">Vanilla planifolia</name>
    <name type="common">Vanilla</name>
    <dbReference type="NCBI Taxonomy" id="51239"/>
    <lineage>
        <taxon>Eukaryota</taxon>
        <taxon>Viridiplantae</taxon>
        <taxon>Streptophyta</taxon>
        <taxon>Embryophyta</taxon>
        <taxon>Tracheophyta</taxon>
        <taxon>Spermatophyta</taxon>
        <taxon>Magnoliopsida</taxon>
        <taxon>Liliopsida</taxon>
        <taxon>Asparagales</taxon>
        <taxon>Orchidaceae</taxon>
        <taxon>Vanilloideae</taxon>
        <taxon>Vanilleae</taxon>
        <taxon>Vanilla</taxon>
    </lineage>
</organism>
<dbReference type="GO" id="GO:0000139">
    <property type="term" value="C:Golgi membrane"/>
    <property type="evidence" value="ECO:0007669"/>
    <property type="project" value="UniProtKB-SubCell"/>
</dbReference>
<name>A0A835RSF4_VANPL</name>
<comment type="similarity">
    <text evidence="2 4">Belongs to the glycosyltransferase 8 family.</text>
</comment>
<dbReference type="GO" id="GO:0047262">
    <property type="term" value="F:polygalacturonate 4-alpha-galacturonosyltransferase activity"/>
    <property type="evidence" value="ECO:0007669"/>
    <property type="project" value="InterPro"/>
</dbReference>
<dbReference type="InterPro" id="IPR002495">
    <property type="entry name" value="Glyco_trans_8"/>
</dbReference>
<gene>
    <name evidence="5" type="ORF">HPP92_002351</name>
</gene>
<dbReference type="GO" id="GO:0071555">
    <property type="term" value="P:cell wall organization"/>
    <property type="evidence" value="ECO:0007669"/>
    <property type="project" value="UniProtKB-KW"/>
</dbReference>
<protein>
    <recommendedName>
        <fullName evidence="4">Hexosyltransferase</fullName>
        <ecNumber evidence="4">2.4.1.-</ecNumber>
    </recommendedName>
</protein>